<protein>
    <submittedName>
        <fullName evidence="2">Helix-turn-helix transcriptional regulator</fullName>
    </submittedName>
</protein>
<reference evidence="2 3" key="1">
    <citation type="submission" date="2024-02" db="EMBL/GenBank/DDBJ databases">
        <title>A nitrogen-fixing paenibacillus bacterium.</title>
        <authorList>
            <person name="Zhang W.L."/>
            <person name="Chen S.F."/>
        </authorList>
    </citation>
    <scope>NUCLEOTIDE SEQUENCE [LARGE SCALE GENOMIC DNA]</scope>
    <source>
        <strain evidence="2 3">M1</strain>
    </source>
</reference>
<comment type="caution">
    <text evidence="2">The sequence shown here is derived from an EMBL/GenBank/DDBJ whole genome shotgun (WGS) entry which is preliminary data.</text>
</comment>
<sequence>MASRPITTFEFLKLKESTLGERIRFFREEVGKLNAKGDYTTKAISERLGVTPQSITAVERGDSKNPSYQLVYGLTKELNISLDVLNDDFYRGEIKTFTIGCSESKPASQQSSSAERQSDLPSDLHFGCYIYQLFPNGRMRFIYNKDTVNTVDHRTFIDCLARFIAEVEMHSRSGDLFDDAIADHPSPLHHAIELFKASIEHPNAFPLFPITDWNQFYNDFLSKYEQQEDMQDGQA</sequence>
<dbReference type="CDD" id="cd00093">
    <property type="entry name" value="HTH_XRE"/>
    <property type="match status" value="1"/>
</dbReference>
<gene>
    <name evidence="2" type="ORF">V3851_11815</name>
</gene>
<dbReference type="SMART" id="SM00530">
    <property type="entry name" value="HTH_XRE"/>
    <property type="match status" value="1"/>
</dbReference>
<dbReference type="RefSeq" id="WP_331846741.1">
    <property type="nucleotide sequence ID" value="NZ_JAZHPZ010000005.1"/>
</dbReference>
<organism evidence="2 3">
    <name type="scientific">Paenibacillus haidiansis</name>
    <dbReference type="NCBI Taxonomy" id="1574488"/>
    <lineage>
        <taxon>Bacteria</taxon>
        <taxon>Bacillati</taxon>
        <taxon>Bacillota</taxon>
        <taxon>Bacilli</taxon>
        <taxon>Bacillales</taxon>
        <taxon>Paenibacillaceae</taxon>
        <taxon>Paenibacillus</taxon>
    </lineage>
</organism>
<dbReference type="Proteomes" id="UP001306950">
    <property type="component" value="Unassembled WGS sequence"/>
</dbReference>
<name>A0ABU7VS07_9BACL</name>
<keyword evidence="3" id="KW-1185">Reference proteome</keyword>
<dbReference type="Pfam" id="PF01381">
    <property type="entry name" value="HTH_3"/>
    <property type="match status" value="1"/>
</dbReference>
<proteinExistence type="predicted"/>
<dbReference type="Gene3D" id="1.10.260.40">
    <property type="entry name" value="lambda repressor-like DNA-binding domains"/>
    <property type="match status" value="1"/>
</dbReference>
<evidence type="ECO:0000313" key="2">
    <source>
        <dbReference type="EMBL" id="MEF2966518.1"/>
    </source>
</evidence>
<dbReference type="InterPro" id="IPR001387">
    <property type="entry name" value="Cro/C1-type_HTH"/>
</dbReference>
<evidence type="ECO:0000259" key="1">
    <source>
        <dbReference type="PROSITE" id="PS50943"/>
    </source>
</evidence>
<accession>A0ABU7VS07</accession>
<dbReference type="SUPFAM" id="SSF47413">
    <property type="entry name" value="lambda repressor-like DNA-binding domains"/>
    <property type="match status" value="1"/>
</dbReference>
<evidence type="ECO:0000313" key="3">
    <source>
        <dbReference type="Proteomes" id="UP001306950"/>
    </source>
</evidence>
<feature type="domain" description="HTH cro/C1-type" evidence="1">
    <location>
        <begin position="42"/>
        <end position="85"/>
    </location>
</feature>
<dbReference type="InterPro" id="IPR010982">
    <property type="entry name" value="Lambda_DNA-bd_dom_sf"/>
</dbReference>
<dbReference type="PROSITE" id="PS50943">
    <property type="entry name" value="HTH_CROC1"/>
    <property type="match status" value="1"/>
</dbReference>
<dbReference type="EMBL" id="JAZHPZ010000005">
    <property type="protein sequence ID" value="MEF2966518.1"/>
    <property type="molecule type" value="Genomic_DNA"/>
</dbReference>